<evidence type="ECO:0000313" key="2">
    <source>
        <dbReference type="Proteomes" id="UP001158087"/>
    </source>
</evidence>
<organism evidence="1 2">
    <name type="scientific">Brucella intermedia GD04153</name>
    <dbReference type="NCBI Taxonomy" id="2975438"/>
    <lineage>
        <taxon>Bacteria</taxon>
        <taxon>Pseudomonadati</taxon>
        <taxon>Pseudomonadota</taxon>
        <taxon>Alphaproteobacteria</taxon>
        <taxon>Hyphomicrobiales</taxon>
        <taxon>Brucellaceae</taxon>
        <taxon>Brucella/Ochrobactrum group</taxon>
        <taxon>Brucella</taxon>
    </lineage>
</organism>
<dbReference type="Pfam" id="PF11185">
    <property type="entry name" value="DUF2971"/>
    <property type="match status" value="1"/>
</dbReference>
<dbReference type="EMBL" id="JAODYY010000003">
    <property type="protein sequence ID" value="MDH0123876.1"/>
    <property type="molecule type" value="Genomic_DNA"/>
</dbReference>
<name>A0AA42H5I5_9HYPH</name>
<gene>
    <name evidence="1" type="ORF">N7376_07725</name>
</gene>
<accession>A0AA42H5I5</accession>
<protein>
    <submittedName>
        <fullName evidence="1">DUF2971 domain-containing protein</fullName>
    </submittedName>
</protein>
<comment type="caution">
    <text evidence="1">The sequence shown here is derived from an EMBL/GenBank/DDBJ whole genome shotgun (WGS) entry which is preliminary data.</text>
</comment>
<reference evidence="1" key="1">
    <citation type="submission" date="2022-09" db="EMBL/GenBank/DDBJ databases">
        <title>Intensive care unit water sources are persistently colonized with multi-drug resistant bacteria and are the site of extensive horizontal gene transfer of antibiotic resistance genes.</title>
        <authorList>
            <person name="Diorio-Toth L."/>
        </authorList>
    </citation>
    <scope>NUCLEOTIDE SEQUENCE</scope>
    <source>
        <strain evidence="1">GD04153</strain>
    </source>
</reference>
<dbReference type="Proteomes" id="UP001158087">
    <property type="component" value="Unassembled WGS sequence"/>
</dbReference>
<sequence length="278" mass="32099">MLYKYWRVSERSLKALSEQTLYAQHFTRFNDPFECGAHFVAGQIDREAEPERFAALIRAWGFDDPADAPLEDTKEYFEQFESYDLKMALPGVRICCFASEVDNLLLWSHYGDGLRGLCLEFDEAVISRTISGLSGFPFITDVTYSDAAPSVDGMVLGVLDDQIDYAYMCFHEEKNDFWLDEARRLEGQMRDLYRHGFATKPMAWSYERERRLIIQTDQHDMEPLAISFPPEAVKSIIVGELLSPENLALIQEVARDKYPAAKLRTARRELFTYKLRVA</sequence>
<evidence type="ECO:0000313" key="1">
    <source>
        <dbReference type="EMBL" id="MDH0123876.1"/>
    </source>
</evidence>
<proteinExistence type="predicted"/>
<dbReference type="InterPro" id="IPR021352">
    <property type="entry name" value="DUF2971"/>
</dbReference>
<dbReference type="AlphaFoldDB" id="A0AA42H5I5"/>